<dbReference type="InterPro" id="IPR012341">
    <property type="entry name" value="6hp_glycosidase-like_sf"/>
</dbReference>
<dbReference type="EMBL" id="KF121333">
    <property type="protein sequence ID" value="AIA88618.1"/>
    <property type="molecule type" value="Genomic_DNA"/>
</dbReference>
<dbReference type="SUPFAM" id="SSF48208">
    <property type="entry name" value="Six-hairpin glycosidases"/>
    <property type="match status" value="1"/>
</dbReference>
<dbReference type="GO" id="GO:0005975">
    <property type="term" value="P:carbohydrate metabolic process"/>
    <property type="evidence" value="ECO:0007669"/>
    <property type="project" value="InterPro"/>
</dbReference>
<evidence type="ECO:0000259" key="1">
    <source>
        <dbReference type="Pfam" id="PF00723"/>
    </source>
</evidence>
<proteinExistence type="predicted"/>
<feature type="domain" description="GH15-like" evidence="1">
    <location>
        <begin position="24"/>
        <end position="143"/>
    </location>
</feature>
<sequence>PDLTHTAAPGDAGLAYAVLRGLTAPSGAMVAAATLGLPERAEAGRNYDYRYAWLRDQAYAGLACAVDRPYPLLDDAVAFTAARILEDGDRVAPGYRVDGSPIPEPTSPGLVGYPGGRVVVGNQVRHQFQLDAVGEFLQLVAAASRFDRLEGWHWRPLRWRSASWSAAGAARRRDRGTLGRLLVGPSPA</sequence>
<dbReference type="InterPro" id="IPR008928">
    <property type="entry name" value="6-hairpin_glycosidase_sf"/>
</dbReference>
<organism evidence="2">
    <name type="scientific">uncultured Amycolatopsis sp</name>
    <dbReference type="NCBI Taxonomy" id="335379"/>
    <lineage>
        <taxon>Bacteria</taxon>
        <taxon>Bacillati</taxon>
        <taxon>Actinomycetota</taxon>
        <taxon>Actinomycetes</taxon>
        <taxon>Pseudonocardiales</taxon>
        <taxon>Pseudonocardiaceae</taxon>
        <taxon>Amycolatopsis</taxon>
        <taxon>environmental samples</taxon>
    </lineage>
</organism>
<evidence type="ECO:0000313" key="2">
    <source>
        <dbReference type="EMBL" id="AIA88618.1"/>
    </source>
</evidence>
<feature type="non-terminal residue" evidence="2">
    <location>
        <position position="188"/>
    </location>
</feature>
<accession>A0A060BW22</accession>
<feature type="non-terminal residue" evidence="2">
    <location>
        <position position="1"/>
    </location>
</feature>
<dbReference type="InterPro" id="IPR011613">
    <property type="entry name" value="GH15-like"/>
</dbReference>
<name>A0A060BW22_9PSEU</name>
<dbReference type="Pfam" id="PF00723">
    <property type="entry name" value="Glyco_hydro_15"/>
    <property type="match status" value="1"/>
</dbReference>
<protein>
    <submittedName>
        <fullName evidence="2">Glyco_hydro_15</fullName>
    </submittedName>
</protein>
<reference evidence="2" key="1">
    <citation type="journal article" date="2013" name="Environ. Microbiol.">
        <title>Seasonally variable intestinal metagenomes of the red palm weevil (Rhynchophorus ferrugineus).</title>
        <authorList>
            <person name="Jia S."/>
            <person name="Zhang X."/>
            <person name="Zhang G."/>
            <person name="Yin A."/>
            <person name="Zhang S."/>
            <person name="Li F."/>
            <person name="Wang L."/>
            <person name="Zhao D."/>
            <person name="Yun Q."/>
            <person name="Tala"/>
            <person name="Wang J."/>
            <person name="Sun G."/>
            <person name="Baabdullah M."/>
            <person name="Yu X."/>
            <person name="Hu S."/>
            <person name="Al-Mssallem I.S."/>
            <person name="Yu J."/>
        </authorList>
    </citation>
    <scope>NUCLEOTIDE SEQUENCE</scope>
</reference>
<dbReference type="AlphaFoldDB" id="A0A060BW22"/>
<dbReference type="Gene3D" id="1.50.10.10">
    <property type="match status" value="1"/>
</dbReference>